<dbReference type="AlphaFoldDB" id="A0AAN9UG49"/>
<dbReference type="EMBL" id="JAKJXP020000094">
    <property type="protein sequence ID" value="KAK7747082.1"/>
    <property type="molecule type" value="Genomic_DNA"/>
</dbReference>
<organism evidence="2 3">
    <name type="scientific">Diatrype stigma</name>
    <dbReference type="NCBI Taxonomy" id="117547"/>
    <lineage>
        <taxon>Eukaryota</taxon>
        <taxon>Fungi</taxon>
        <taxon>Dikarya</taxon>
        <taxon>Ascomycota</taxon>
        <taxon>Pezizomycotina</taxon>
        <taxon>Sordariomycetes</taxon>
        <taxon>Xylariomycetidae</taxon>
        <taxon>Xylariales</taxon>
        <taxon>Diatrypaceae</taxon>
        <taxon>Diatrype</taxon>
    </lineage>
</organism>
<feature type="region of interest" description="Disordered" evidence="1">
    <location>
        <begin position="197"/>
        <end position="352"/>
    </location>
</feature>
<feature type="compositionally biased region" description="Polar residues" evidence="1">
    <location>
        <begin position="481"/>
        <end position="504"/>
    </location>
</feature>
<feature type="compositionally biased region" description="Low complexity" evidence="1">
    <location>
        <begin position="282"/>
        <end position="293"/>
    </location>
</feature>
<gene>
    <name evidence="2" type="ORF">SLS62_009238</name>
</gene>
<evidence type="ECO:0000256" key="1">
    <source>
        <dbReference type="SAM" id="MobiDB-lite"/>
    </source>
</evidence>
<feature type="compositionally biased region" description="Polar residues" evidence="1">
    <location>
        <begin position="788"/>
        <end position="803"/>
    </location>
</feature>
<dbReference type="Proteomes" id="UP001320420">
    <property type="component" value="Unassembled WGS sequence"/>
</dbReference>
<comment type="caution">
    <text evidence="2">The sequence shown here is derived from an EMBL/GenBank/DDBJ whole genome shotgun (WGS) entry which is preliminary data.</text>
</comment>
<feature type="region of interest" description="Disordered" evidence="1">
    <location>
        <begin position="701"/>
        <end position="1146"/>
    </location>
</feature>
<reference evidence="2 3" key="1">
    <citation type="submission" date="2024-02" db="EMBL/GenBank/DDBJ databases">
        <title>De novo assembly and annotation of 12 fungi associated with fruit tree decline syndrome in Ontario, Canada.</title>
        <authorList>
            <person name="Sulman M."/>
            <person name="Ellouze W."/>
            <person name="Ilyukhin E."/>
        </authorList>
    </citation>
    <scope>NUCLEOTIDE SEQUENCE [LARGE SCALE GENOMIC DNA]</scope>
    <source>
        <strain evidence="2 3">M11/M66-122</strain>
    </source>
</reference>
<feature type="region of interest" description="Disordered" evidence="1">
    <location>
        <begin position="653"/>
        <end position="687"/>
    </location>
</feature>
<feature type="compositionally biased region" description="Basic and acidic residues" evidence="1">
    <location>
        <begin position="891"/>
        <end position="913"/>
    </location>
</feature>
<accession>A0AAN9UG49</accession>
<feature type="region of interest" description="Disordered" evidence="1">
    <location>
        <begin position="367"/>
        <end position="609"/>
    </location>
</feature>
<feature type="compositionally biased region" description="Polar residues" evidence="1">
    <location>
        <begin position="674"/>
        <end position="683"/>
    </location>
</feature>
<feature type="compositionally biased region" description="Polar residues" evidence="1">
    <location>
        <begin position="523"/>
        <end position="533"/>
    </location>
</feature>
<feature type="region of interest" description="Disordered" evidence="1">
    <location>
        <begin position="78"/>
        <end position="97"/>
    </location>
</feature>
<feature type="compositionally biased region" description="Polar residues" evidence="1">
    <location>
        <begin position="1048"/>
        <end position="1060"/>
    </location>
</feature>
<feature type="region of interest" description="Disordered" evidence="1">
    <location>
        <begin position="1"/>
        <end position="61"/>
    </location>
</feature>
<feature type="compositionally biased region" description="Basic and acidic residues" evidence="1">
    <location>
        <begin position="464"/>
        <end position="476"/>
    </location>
</feature>
<feature type="compositionally biased region" description="Polar residues" evidence="1">
    <location>
        <begin position="226"/>
        <end position="235"/>
    </location>
</feature>
<feature type="compositionally biased region" description="Low complexity" evidence="1">
    <location>
        <begin position="373"/>
        <end position="387"/>
    </location>
</feature>
<evidence type="ECO:0000313" key="2">
    <source>
        <dbReference type="EMBL" id="KAK7747082.1"/>
    </source>
</evidence>
<feature type="compositionally biased region" description="Basic and acidic residues" evidence="1">
    <location>
        <begin position="199"/>
        <end position="221"/>
    </location>
</feature>
<feature type="compositionally biased region" description="Polar residues" evidence="1">
    <location>
        <begin position="707"/>
        <end position="719"/>
    </location>
</feature>
<proteinExistence type="predicted"/>
<feature type="compositionally biased region" description="Basic and acidic residues" evidence="1">
    <location>
        <begin position="855"/>
        <end position="869"/>
    </location>
</feature>
<keyword evidence="3" id="KW-1185">Reference proteome</keyword>
<feature type="compositionally biased region" description="Low complexity" evidence="1">
    <location>
        <begin position="591"/>
        <end position="604"/>
    </location>
</feature>
<name>A0AAN9UG49_9PEZI</name>
<feature type="compositionally biased region" description="Polar residues" evidence="1">
    <location>
        <begin position="316"/>
        <end position="349"/>
    </location>
</feature>
<feature type="compositionally biased region" description="Polar residues" evidence="1">
    <location>
        <begin position="249"/>
        <end position="281"/>
    </location>
</feature>
<feature type="compositionally biased region" description="Polar residues" evidence="1">
    <location>
        <begin position="1110"/>
        <end position="1124"/>
    </location>
</feature>
<feature type="compositionally biased region" description="Pro residues" evidence="1">
    <location>
        <begin position="1079"/>
        <end position="1094"/>
    </location>
</feature>
<feature type="compositionally biased region" description="Basic and acidic residues" evidence="1">
    <location>
        <begin position="815"/>
        <end position="829"/>
    </location>
</feature>
<feature type="compositionally biased region" description="Polar residues" evidence="1">
    <location>
        <begin position="968"/>
        <end position="977"/>
    </location>
</feature>
<feature type="compositionally biased region" description="Basic and acidic residues" evidence="1">
    <location>
        <begin position="41"/>
        <end position="50"/>
    </location>
</feature>
<feature type="compositionally biased region" description="Polar residues" evidence="1">
    <location>
        <begin position="445"/>
        <end position="457"/>
    </location>
</feature>
<feature type="compositionally biased region" description="Basic and acidic residues" evidence="1">
    <location>
        <begin position="749"/>
        <end position="758"/>
    </location>
</feature>
<evidence type="ECO:0000313" key="3">
    <source>
        <dbReference type="Proteomes" id="UP001320420"/>
    </source>
</evidence>
<feature type="region of interest" description="Disordered" evidence="1">
    <location>
        <begin position="129"/>
        <end position="164"/>
    </location>
</feature>
<protein>
    <submittedName>
        <fullName evidence="2">Uncharacterized protein</fullName>
    </submittedName>
</protein>
<sequence length="1146" mass="124499">MNRFRTKKRAKEEAPPPRSSPRPSQDSEHSTPFRPFRKGKKQQENERVELDLSTALPSNDDFRTSLLMSGLSARFSMLREQDDPGTKIGKASDDSVLSPKRRSRLDFATLRALGDIAEVESIKAASPFARENSYHSDADSTTGASVMSRAKPTEGNNLFGGRQKIYKIPVGSNSSKKTGMGGRALYDDDVSLSAFQKWRQTERDRTSSDEDRDEARAEAADRLSGNVDTESQQPESPFLGGWDRKRETSSTTSSVPSLARNSTAATSVTSSQPTASVNDCQPNPAAPTTNPTTSLERNVTRTRRLYETGLNHDLQEQQSSAVSRFESLTRQRTFGTRTPELSPTSNSPTAAAFKERLNSDRKILAKASAPNLRSMSPPATASSARTSDLSVRVPSRTEGKPPYTGIPPVSPPVSESEDSPMFPIQPNDRGKATAMGVFRKPAQPYNESRYAQRQIQLQLGRETPTQKHRPDSKDSCVDNGSRPSSAQRQTLESMRKTSLTSNQLPPKDDIATSSFFLGDDSESSPAVSPQPILSPQLVVERPSDTEHPALRGSAEPTPPITTPRSDAQPNADEERSPSPAANPKDVSPVDSPTLGPTSGSGLSGMVRQHLRAESNASSIYSAIPPAVDLDARFPVDLDDVQSRQKLMRKSNTWDIPGQDWDAGLETSEPIVDDGQSTLGATENYNRDEFANQLADGARRVRERLTSYVETDSRSSSPNRASEPDDSLDLQPPRTGGLGLLRAKSSRGSLIDRGRDEPQSKAMKMLGIGGRSYSPTASRKGSVDVPETSPITSRKSESEGTTNADAEAGLRAFRQARRDLQRHGEHENQTRHQSPLEGPPGSFPGVAPSRTTPPQESRERRESPSRERKPPPNFFPQRMQFEEPNYNGPRSGSRDAARQDRDRSGSESGNDGHHNSRYKKYPSSRGEQQLGLANAAPRPLRSPGLPGTNIKNSPIMPPQARRNGAPAQLRTNLASNDNLHARYPHGQPSPISPIPSPLSVSGRSTPVGIPSRRPSVPQSPAPDGMGHHASSHGDGMRRKLSTKDISGPTLITSSHVPTITLPSVEDEDRSRISSRSAPSGNPPPPRGAPPLPPINPRRRHENSQYRGEHSPIQSRGQENNSSINGGQPAPRIVATPTRPNGLPGGMI</sequence>
<feature type="compositionally biased region" description="Basic and acidic residues" evidence="1">
    <location>
        <begin position="78"/>
        <end position="93"/>
    </location>
</feature>